<reference evidence="2" key="2">
    <citation type="submission" date="2023-04" db="EMBL/GenBank/DDBJ databases">
        <title>Paracnuella aquatica gen. nov., sp. nov., a member of the family Chitinophagaceae isolated from a hot spring.</title>
        <authorList>
            <person name="Wang C."/>
        </authorList>
    </citation>
    <scope>NUCLEOTIDE SEQUENCE</scope>
    <source>
        <strain evidence="2">LB-8</strain>
    </source>
</reference>
<evidence type="ECO:0000313" key="3">
    <source>
        <dbReference type="Proteomes" id="UP001155483"/>
    </source>
</evidence>
<protein>
    <submittedName>
        <fullName evidence="2">DUF5000 domain-containing lipoprotein</fullName>
    </submittedName>
</protein>
<dbReference type="InterPro" id="IPR032164">
    <property type="entry name" value="DUF5000"/>
</dbReference>
<dbReference type="EMBL" id="JAOTIF010000036">
    <property type="protein sequence ID" value="MCU7552536.1"/>
    <property type="molecule type" value="Genomic_DNA"/>
</dbReference>
<dbReference type="RefSeq" id="WP_279299973.1">
    <property type="nucleotide sequence ID" value="NZ_JAOTIF010000036.1"/>
</dbReference>
<dbReference type="Gene3D" id="2.60.120.260">
    <property type="entry name" value="Galactose-binding domain-like"/>
    <property type="match status" value="1"/>
</dbReference>
<keyword evidence="2" id="KW-0449">Lipoprotein</keyword>
<dbReference type="Proteomes" id="UP001155483">
    <property type="component" value="Unassembled WGS sequence"/>
</dbReference>
<gene>
    <name evidence="2" type="ORF">OCK74_25685</name>
</gene>
<evidence type="ECO:0000313" key="2">
    <source>
        <dbReference type="EMBL" id="MCU7552536.1"/>
    </source>
</evidence>
<dbReference type="AlphaFoldDB" id="A0A9X2XZY1"/>
<feature type="domain" description="DUF5000" evidence="1">
    <location>
        <begin position="31"/>
        <end position="86"/>
    </location>
</feature>
<dbReference type="Pfam" id="PF16391">
    <property type="entry name" value="DUF5000"/>
    <property type="match status" value="1"/>
</dbReference>
<proteinExistence type="predicted"/>
<name>A0A9X2XZY1_9BACT</name>
<comment type="caution">
    <text evidence="2">The sequence shown here is derived from an EMBL/GenBank/DDBJ whole genome shotgun (WGS) entry which is preliminary data.</text>
</comment>
<accession>A0A9X2XZY1</accession>
<organism evidence="2 3">
    <name type="scientific">Paraflavisolibacter caeni</name>
    <dbReference type="NCBI Taxonomy" id="2982496"/>
    <lineage>
        <taxon>Bacteria</taxon>
        <taxon>Pseudomonadati</taxon>
        <taxon>Bacteroidota</taxon>
        <taxon>Chitinophagia</taxon>
        <taxon>Chitinophagales</taxon>
        <taxon>Chitinophagaceae</taxon>
        <taxon>Paraflavisolibacter</taxon>
    </lineage>
</organism>
<evidence type="ECO:0000259" key="1">
    <source>
        <dbReference type="Pfam" id="PF16391"/>
    </source>
</evidence>
<reference evidence="2" key="1">
    <citation type="submission" date="2022-09" db="EMBL/GenBank/DDBJ databases">
        <authorList>
            <person name="Yuan C."/>
            <person name="Ke Z."/>
        </authorList>
    </citation>
    <scope>NUCLEOTIDE SEQUENCE</scope>
    <source>
        <strain evidence="2">LB-8</strain>
    </source>
</reference>
<sequence>MYAFTDGLVNTGYSLTGDAAASGTNTVTKLWDNTYGNAAASFKTANGTLPLNFTFDMGVTQKLSKLVTWQATDQLYTAQAVKKFEV</sequence>
<keyword evidence="3" id="KW-1185">Reference proteome</keyword>